<evidence type="ECO:0000256" key="5">
    <source>
        <dbReference type="PIRSR" id="PIRSR617867-1"/>
    </source>
</evidence>
<feature type="active site" description="Nucleophile" evidence="5">
    <location>
        <position position="8"/>
    </location>
</feature>
<dbReference type="Pfam" id="PF01451">
    <property type="entry name" value="LMWPc"/>
    <property type="match status" value="1"/>
</dbReference>
<dbReference type="CDD" id="cd16343">
    <property type="entry name" value="LMWPTP"/>
    <property type="match status" value="1"/>
</dbReference>
<dbReference type="InterPro" id="IPR023485">
    <property type="entry name" value="Ptyr_pPase"/>
</dbReference>
<evidence type="ECO:0000256" key="4">
    <source>
        <dbReference type="ARBA" id="ARBA00022912"/>
    </source>
</evidence>
<sequence>MTCILMVCLGNICRSPLAHGILKSKLSKNNFFVDSAGTAAYHIGNSPDHRSIKVAKEKGIDISSQSARQFTVTDFDRFDYIYAMDRSNYTNIISLARGNEDIGKVKLFLEENNNIFNKDVPDPYYGGINDFHHVFDLIDDTCELIAKRLKSVL</sequence>
<dbReference type="GO" id="GO:0004725">
    <property type="term" value="F:protein tyrosine phosphatase activity"/>
    <property type="evidence" value="ECO:0007669"/>
    <property type="project" value="UniProtKB-EC"/>
</dbReference>
<evidence type="ECO:0000313" key="8">
    <source>
        <dbReference type="Proteomes" id="UP000533900"/>
    </source>
</evidence>
<feature type="active site" description="Proton donor" evidence="5">
    <location>
        <position position="122"/>
    </location>
</feature>
<dbReference type="InterPro" id="IPR036196">
    <property type="entry name" value="Ptyr_pPase_sf"/>
</dbReference>
<reference evidence="7" key="1">
    <citation type="submission" date="2020-08" db="EMBL/GenBank/DDBJ databases">
        <title>Winogradskyella ouciana sp. nov., isolated from the hadal seawater of the Mariana Trench.</title>
        <authorList>
            <person name="He X."/>
        </authorList>
    </citation>
    <scope>NUCLEOTIDE SEQUENCE [LARGE SCALE GENOMIC DNA]</scope>
    <source>
        <strain evidence="7">KCTC 52348</strain>
    </source>
</reference>
<accession>A0A842IUT8</accession>
<dbReference type="EMBL" id="JACLCP010000002">
    <property type="protein sequence ID" value="MBC2845493.1"/>
    <property type="molecule type" value="Genomic_DNA"/>
</dbReference>
<organism evidence="7 8">
    <name type="scientific">Winogradskyella flava</name>
    <dbReference type="NCBI Taxonomy" id="1884876"/>
    <lineage>
        <taxon>Bacteria</taxon>
        <taxon>Pseudomonadati</taxon>
        <taxon>Bacteroidota</taxon>
        <taxon>Flavobacteriia</taxon>
        <taxon>Flavobacteriales</taxon>
        <taxon>Flavobacteriaceae</taxon>
        <taxon>Winogradskyella</taxon>
    </lineage>
</organism>
<name>A0A842IUT8_9FLAO</name>
<dbReference type="PRINTS" id="PR00719">
    <property type="entry name" value="LMWPTPASE"/>
</dbReference>
<comment type="caution">
    <text evidence="7">The sequence shown here is derived from an EMBL/GenBank/DDBJ whole genome shotgun (WGS) entry which is preliminary data.</text>
</comment>
<dbReference type="PANTHER" id="PTHR11717">
    <property type="entry name" value="LOW MOLECULAR WEIGHT PROTEIN TYROSINE PHOSPHATASE"/>
    <property type="match status" value="1"/>
</dbReference>
<dbReference type="Gene3D" id="3.40.50.2300">
    <property type="match status" value="1"/>
</dbReference>
<evidence type="ECO:0000256" key="1">
    <source>
        <dbReference type="ARBA" id="ARBA00011063"/>
    </source>
</evidence>
<dbReference type="SMART" id="SM00226">
    <property type="entry name" value="LMWPc"/>
    <property type="match status" value="1"/>
</dbReference>
<protein>
    <recommendedName>
        <fullName evidence="2">protein-tyrosine-phosphatase</fullName>
        <ecNumber evidence="2">3.1.3.48</ecNumber>
    </recommendedName>
</protein>
<dbReference type="RefSeq" id="WP_185789186.1">
    <property type="nucleotide sequence ID" value="NZ_JACLCP010000002.1"/>
</dbReference>
<gene>
    <name evidence="7" type="ORF">H7F21_10350</name>
</gene>
<keyword evidence="3" id="KW-0378">Hydrolase</keyword>
<feature type="domain" description="Phosphotyrosine protein phosphatase I" evidence="6">
    <location>
        <begin position="2"/>
        <end position="148"/>
    </location>
</feature>
<keyword evidence="8" id="KW-1185">Reference proteome</keyword>
<dbReference type="Proteomes" id="UP000533900">
    <property type="component" value="Unassembled WGS sequence"/>
</dbReference>
<dbReference type="EC" id="3.1.3.48" evidence="2"/>
<dbReference type="PANTHER" id="PTHR11717:SF7">
    <property type="entry name" value="LOW MOLECULAR WEIGHT PHOSPHOTYROSINE PROTEIN PHOSPHATASE"/>
    <property type="match status" value="1"/>
</dbReference>
<dbReference type="InterPro" id="IPR017867">
    <property type="entry name" value="Tyr_phospatase_low_mol_wt"/>
</dbReference>
<evidence type="ECO:0000313" key="7">
    <source>
        <dbReference type="EMBL" id="MBC2845493.1"/>
    </source>
</evidence>
<evidence type="ECO:0000259" key="6">
    <source>
        <dbReference type="SMART" id="SM00226"/>
    </source>
</evidence>
<comment type="similarity">
    <text evidence="1">Belongs to the low molecular weight phosphotyrosine protein phosphatase family.</text>
</comment>
<evidence type="ECO:0000256" key="2">
    <source>
        <dbReference type="ARBA" id="ARBA00013064"/>
    </source>
</evidence>
<dbReference type="SUPFAM" id="SSF52788">
    <property type="entry name" value="Phosphotyrosine protein phosphatases I"/>
    <property type="match status" value="1"/>
</dbReference>
<dbReference type="InterPro" id="IPR050438">
    <property type="entry name" value="LMW_PTPase"/>
</dbReference>
<feature type="active site" evidence="5">
    <location>
        <position position="14"/>
    </location>
</feature>
<keyword evidence="4" id="KW-0904">Protein phosphatase</keyword>
<proteinExistence type="inferred from homology"/>
<evidence type="ECO:0000256" key="3">
    <source>
        <dbReference type="ARBA" id="ARBA00022801"/>
    </source>
</evidence>
<dbReference type="AlphaFoldDB" id="A0A842IUT8"/>